<reference evidence="2" key="1">
    <citation type="submission" date="2021-01" db="EMBL/GenBank/DDBJ databases">
        <authorList>
            <person name="Corre E."/>
            <person name="Pelletier E."/>
            <person name="Niang G."/>
            <person name="Scheremetjew M."/>
            <person name="Finn R."/>
            <person name="Kale V."/>
            <person name="Holt S."/>
            <person name="Cochrane G."/>
            <person name="Meng A."/>
            <person name="Brown T."/>
            <person name="Cohen L."/>
        </authorList>
    </citation>
    <scope>NUCLEOTIDE SEQUENCE</scope>
    <source>
        <strain evidence="2">SAG 63-3</strain>
    </source>
</reference>
<evidence type="ECO:0000313" key="2">
    <source>
        <dbReference type="EMBL" id="CAD8770114.1"/>
    </source>
</evidence>
<proteinExistence type="predicted"/>
<sequence>MILTTGKISCVKMPEAVRNSFVVPANLRVIPGEINNQELQYNHGHLAPLTPVYLTYWTKNPPQRGSVTDLRLSSSQRSTSCYSPQVLTAIDASATKDLYDPPSPPKSPLTNNRTLNSPRSPSSPRFRNPPPGSPSSNRSFRRGDLNASVAAAVSSAATSAHICHTTSVLQTNSSTDPPSPLHSFRSFIISHSLRRVASSSSTSSLNSSNTSPKVRLFVTDPKSTLTNNVNASSTMTSIVDHNNDNNSNSYATFSPASLAKFPVFPPAPPLTSPPRLGGQFTSSRHVMRPATSPSVIPNVSLLSTQQEGQGVVRSFSTGRKKSRSLFNNLSSSITFDDCGSGSGSSDLPPCKLNDLIRSRSVGRVDDNRWTSTERTTAERLDSLLGGRALVSSSSLKRAGQLLQYSQGFSRQLVGSENSATERERRLTLVSSHESAPKLRYRDRVRQLGR</sequence>
<evidence type="ECO:0000256" key="1">
    <source>
        <dbReference type="SAM" id="MobiDB-lite"/>
    </source>
</evidence>
<dbReference type="EMBL" id="HBFM01010246">
    <property type="protein sequence ID" value="CAD8770114.1"/>
    <property type="molecule type" value="Transcribed_RNA"/>
</dbReference>
<feature type="region of interest" description="Disordered" evidence="1">
    <location>
        <begin position="94"/>
        <end position="141"/>
    </location>
</feature>
<gene>
    <name evidence="2" type="ORF">PPAR00522_LOCUS6513</name>
</gene>
<dbReference type="AlphaFoldDB" id="A0A7S0YDE1"/>
<name>A0A7S0YDE1_9CHLO</name>
<organism evidence="2">
    <name type="scientific">Polytomella parva</name>
    <dbReference type="NCBI Taxonomy" id="51329"/>
    <lineage>
        <taxon>Eukaryota</taxon>
        <taxon>Viridiplantae</taxon>
        <taxon>Chlorophyta</taxon>
        <taxon>core chlorophytes</taxon>
        <taxon>Chlorophyceae</taxon>
        <taxon>CS clade</taxon>
        <taxon>Chlamydomonadales</taxon>
        <taxon>Chlamydomonadaceae</taxon>
        <taxon>Polytomella</taxon>
    </lineage>
</organism>
<feature type="compositionally biased region" description="Low complexity" evidence="1">
    <location>
        <begin position="117"/>
        <end position="126"/>
    </location>
</feature>
<accession>A0A7S0YDE1</accession>
<protein>
    <submittedName>
        <fullName evidence="2">Uncharacterized protein</fullName>
    </submittedName>
</protein>